<dbReference type="RefSeq" id="WP_090787348.1">
    <property type="nucleotide sequence ID" value="NZ_BOND01000015.1"/>
</dbReference>
<organism evidence="3 4">
    <name type="scientific">Asanoa ishikariensis</name>
    <dbReference type="NCBI Taxonomy" id="137265"/>
    <lineage>
        <taxon>Bacteria</taxon>
        <taxon>Bacillati</taxon>
        <taxon>Actinomycetota</taxon>
        <taxon>Actinomycetes</taxon>
        <taxon>Micromonosporales</taxon>
        <taxon>Micromonosporaceae</taxon>
        <taxon>Asanoa</taxon>
    </lineage>
</organism>
<keyword evidence="3" id="KW-0808">Transferase</keyword>
<dbReference type="SUPFAM" id="SSF53448">
    <property type="entry name" value="Nucleotide-diphospho-sugar transferases"/>
    <property type="match status" value="1"/>
</dbReference>
<dbReference type="PANTHER" id="PTHR48090:SF7">
    <property type="entry name" value="RFBJ PROTEIN"/>
    <property type="match status" value="1"/>
</dbReference>
<dbReference type="GO" id="GO:0016740">
    <property type="term" value="F:transferase activity"/>
    <property type="evidence" value="ECO:0007669"/>
    <property type="project" value="UniProtKB-KW"/>
</dbReference>
<dbReference type="Proteomes" id="UP000199632">
    <property type="component" value="Unassembled WGS sequence"/>
</dbReference>
<dbReference type="Pfam" id="PF00535">
    <property type="entry name" value="Glycos_transf_2"/>
    <property type="match status" value="1"/>
</dbReference>
<feature type="domain" description="Glycosyltransferase 2-like" evidence="2">
    <location>
        <begin position="16"/>
        <end position="168"/>
    </location>
</feature>
<proteinExistence type="inferred from homology"/>
<dbReference type="STRING" id="137265.SAMN05421684_0833"/>
<evidence type="ECO:0000313" key="4">
    <source>
        <dbReference type="Proteomes" id="UP000199632"/>
    </source>
</evidence>
<dbReference type="AlphaFoldDB" id="A0A1H3LMD1"/>
<dbReference type="PANTHER" id="PTHR48090">
    <property type="entry name" value="UNDECAPRENYL-PHOSPHATE 4-DEOXY-4-FORMAMIDO-L-ARABINOSE TRANSFERASE-RELATED"/>
    <property type="match status" value="1"/>
</dbReference>
<dbReference type="InterPro" id="IPR001173">
    <property type="entry name" value="Glyco_trans_2-like"/>
</dbReference>
<evidence type="ECO:0000256" key="1">
    <source>
        <dbReference type="ARBA" id="ARBA00006739"/>
    </source>
</evidence>
<comment type="similarity">
    <text evidence="1">Belongs to the glycosyltransferase 2 family.</text>
</comment>
<sequence length="278" mass="30085">MSESTDTAADRPRTLVLVPSNNEADGLVGFLSQLHRASSRRIVVIDDASDDATAAIGRAHNVEVLSTALRLGRDGAIRYGLERLLADETEQIVFVDGDGQHPPGSVDEVEAALINGATIVNGARFSSRADQRSTPADRVFMAHVLSAALARVTGWDVSDPACGLVGIKAPTLRRLLPHLKFDAHVSVEILVRAAQSGISRDSFAQVVIPAIYDGSSARQVEKYRTASWEDRLLPRLTSHIRRLYEWLAPCYSRLLPVAGVSVCDICSGNCRLTAYLSQ</sequence>
<evidence type="ECO:0000313" key="3">
    <source>
        <dbReference type="EMBL" id="SDY65279.1"/>
    </source>
</evidence>
<dbReference type="OrthoDB" id="9810303at2"/>
<reference evidence="4" key="1">
    <citation type="submission" date="2016-10" db="EMBL/GenBank/DDBJ databases">
        <authorList>
            <person name="Varghese N."/>
            <person name="Submissions S."/>
        </authorList>
    </citation>
    <scope>NUCLEOTIDE SEQUENCE [LARGE SCALE GENOMIC DNA]</scope>
    <source>
        <strain evidence="4">DSM 44718</strain>
    </source>
</reference>
<dbReference type="Gene3D" id="3.90.550.10">
    <property type="entry name" value="Spore Coat Polysaccharide Biosynthesis Protein SpsA, Chain A"/>
    <property type="match status" value="1"/>
</dbReference>
<dbReference type="InterPro" id="IPR050256">
    <property type="entry name" value="Glycosyltransferase_2"/>
</dbReference>
<gene>
    <name evidence="3" type="ORF">SAMN05421684_0833</name>
</gene>
<protein>
    <submittedName>
        <fullName evidence="3">Glycosyltransferase involved in cell wall bisynthesis</fullName>
    </submittedName>
</protein>
<name>A0A1H3LMD1_9ACTN</name>
<dbReference type="InterPro" id="IPR029044">
    <property type="entry name" value="Nucleotide-diphossugar_trans"/>
</dbReference>
<keyword evidence="4" id="KW-1185">Reference proteome</keyword>
<accession>A0A1H3LMD1</accession>
<dbReference type="EMBL" id="FNQB01000001">
    <property type="protein sequence ID" value="SDY65279.1"/>
    <property type="molecule type" value="Genomic_DNA"/>
</dbReference>
<evidence type="ECO:0000259" key="2">
    <source>
        <dbReference type="Pfam" id="PF00535"/>
    </source>
</evidence>